<dbReference type="AlphaFoldDB" id="A0A975GS50"/>
<dbReference type="KEGG" id="dmm:dnm_077640"/>
<dbReference type="Proteomes" id="UP000663722">
    <property type="component" value="Chromosome"/>
</dbReference>
<dbReference type="EMBL" id="CP061800">
    <property type="protein sequence ID" value="QTA91691.1"/>
    <property type="molecule type" value="Genomic_DNA"/>
</dbReference>
<protein>
    <submittedName>
        <fullName evidence="1">Uncharacterized protein</fullName>
    </submittedName>
</protein>
<gene>
    <name evidence="1" type="ORF">dnm_077640</name>
</gene>
<name>A0A975GS50_9BACT</name>
<keyword evidence="2" id="KW-1185">Reference proteome</keyword>
<proteinExistence type="predicted"/>
<organism evidence="1 2">
    <name type="scientific">Desulfonema magnum</name>
    <dbReference type="NCBI Taxonomy" id="45655"/>
    <lineage>
        <taxon>Bacteria</taxon>
        <taxon>Pseudomonadati</taxon>
        <taxon>Thermodesulfobacteriota</taxon>
        <taxon>Desulfobacteria</taxon>
        <taxon>Desulfobacterales</taxon>
        <taxon>Desulfococcaceae</taxon>
        <taxon>Desulfonema</taxon>
    </lineage>
</organism>
<evidence type="ECO:0000313" key="1">
    <source>
        <dbReference type="EMBL" id="QTA91691.1"/>
    </source>
</evidence>
<sequence length="51" mass="5799">MIISKSKNCKKKLGSDWQIRGSTFNVLISSTVRQIAEELSSSPFIVKEKER</sequence>
<evidence type="ECO:0000313" key="2">
    <source>
        <dbReference type="Proteomes" id="UP000663722"/>
    </source>
</evidence>
<reference evidence="1" key="1">
    <citation type="journal article" date="2021" name="Microb. Physiol.">
        <title>Proteogenomic Insights into the Physiology of Marine, Sulfate-Reducing, Filamentous Desulfonema limicola and Desulfonema magnum.</title>
        <authorList>
            <person name="Schnaars V."/>
            <person name="Wohlbrand L."/>
            <person name="Scheve S."/>
            <person name="Hinrichs C."/>
            <person name="Reinhardt R."/>
            <person name="Rabus R."/>
        </authorList>
    </citation>
    <scope>NUCLEOTIDE SEQUENCE</scope>
    <source>
        <strain evidence="1">4be13</strain>
    </source>
</reference>
<accession>A0A975GS50</accession>